<dbReference type="KEGG" id="jre:108997577"/>
<accession>A0A2I4FCU2</accession>
<dbReference type="PANTHER" id="PTHR46162:SF55">
    <property type="entry name" value="MATH DOMAIN-CONTAINING PROTEIN"/>
    <property type="match status" value="1"/>
</dbReference>
<keyword evidence="3" id="KW-0808">Transferase</keyword>
<name>A0A2I4FCU2_JUGRE</name>
<feature type="domain" description="MATH" evidence="1">
    <location>
        <begin position="198"/>
        <end position="330"/>
    </location>
</feature>
<evidence type="ECO:0000259" key="1">
    <source>
        <dbReference type="PROSITE" id="PS50144"/>
    </source>
</evidence>
<dbReference type="RefSeq" id="XP_018829466.2">
    <property type="nucleotide sequence ID" value="XM_018973921.2"/>
</dbReference>
<dbReference type="Pfam" id="PF22486">
    <property type="entry name" value="MATH_2"/>
    <property type="match status" value="2"/>
</dbReference>
<reference evidence="3" key="1">
    <citation type="submission" date="2025-08" db="UniProtKB">
        <authorList>
            <consortium name="RefSeq"/>
        </authorList>
    </citation>
    <scope>IDENTIFICATION</scope>
    <source>
        <tissue evidence="3">Leaves</tissue>
    </source>
</reference>
<dbReference type="SUPFAM" id="SSF49599">
    <property type="entry name" value="TRAF domain-like"/>
    <property type="match status" value="2"/>
</dbReference>
<evidence type="ECO:0000313" key="2">
    <source>
        <dbReference type="Proteomes" id="UP000235220"/>
    </source>
</evidence>
<dbReference type="Proteomes" id="UP000235220">
    <property type="component" value="Chromosome 12"/>
</dbReference>
<sequence length="341" mass="39012">MTMQHACRRTKSVQKENMELDKACHSLPADIDTNGVVRSSRDLPPAHYTFQIKNFSVLFEAEVKNCESGVFEVGGYNWKLVLKTNGKKNSKSHISLYLAIENQNTLSLGWEANVNFRFFVFDQIRNKYLCIQDADGRVRRFHNLKTEWGFAQLLSHDTLNDPSNGYIVDDSCILGAEVFVIKGSGRGVCLSMIKQPQTNYFTWRVDNFVVRKNDYYLSDVFIVEGLKWKLGLVYPRGNKATSSDHGFSLSFYLLMADDLEIITPNRKLYAKFKLRIRDQVNSNHLERTIEHWFSKSNVGFGAPTFSLLRDLKDPSNGYLVDDALLVECKIDVISEVKDFSG</sequence>
<dbReference type="GeneID" id="108997577"/>
<dbReference type="CDD" id="cd00121">
    <property type="entry name" value="MATH"/>
    <property type="match status" value="2"/>
</dbReference>
<dbReference type="SMART" id="SM00061">
    <property type="entry name" value="MATH"/>
    <property type="match status" value="2"/>
</dbReference>
<proteinExistence type="predicted"/>
<dbReference type="OrthoDB" id="192247at2759"/>
<dbReference type="GO" id="GO:0016301">
    <property type="term" value="F:kinase activity"/>
    <property type="evidence" value="ECO:0007669"/>
    <property type="project" value="UniProtKB-KW"/>
</dbReference>
<organism evidence="2 3">
    <name type="scientific">Juglans regia</name>
    <name type="common">English walnut</name>
    <dbReference type="NCBI Taxonomy" id="51240"/>
    <lineage>
        <taxon>Eukaryota</taxon>
        <taxon>Viridiplantae</taxon>
        <taxon>Streptophyta</taxon>
        <taxon>Embryophyta</taxon>
        <taxon>Tracheophyta</taxon>
        <taxon>Spermatophyta</taxon>
        <taxon>Magnoliopsida</taxon>
        <taxon>eudicotyledons</taxon>
        <taxon>Gunneridae</taxon>
        <taxon>Pentapetalae</taxon>
        <taxon>rosids</taxon>
        <taxon>fabids</taxon>
        <taxon>Fagales</taxon>
        <taxon>Juglandaceae</taxon>
        <taxon>Juglans</taxon>
    </lineage>
</organism>
<dbReference type="InterPro" id="IPR008974">
    <property type="entry name" value="TRAF-like"/>
</dbReference>
<dbReference type="PROSITE" id="PS50144">
    <property type="entry name" value="MATH"/>
    <property type="match status" value="2"/>
</dbReference>
<protein>
    <submittedName>
        <fullName evidence="3">Probable inactive serine/threonine-protein kinase fnkC isoform X1</fullName>
    </submittedName>
</protein>
<keyword evidence="3" id="KW-0418">Kinase</keyword>
<dbReference type="FunCoup" id="A0A2I4FCU2">
    <property type="interactions" value="207"/>
</dbReference>
<dbReference type="InParanoid" id="A0A2I4FCU2"/>
<dbReference type="Gene3D" id="2.60.210.10">
    <property type="entry name" value="Apoptosis, Tumor Necrosis Factor Receptor Associated Protein 2, Chain A"/>
    <property type="match status" value="2"/>
</dbReference>
<evidence type="ECO:0000313" key="3">
    <source>
        <dbReference type="RefSeq" id="XP_018829466.2"/>
    </source>
</evidence>
<keyword evidence="2" id="KW-1185">Reference proteome</keyword>
<feature type="domain" description="MATH" evidence="1">
    <location>
        <begin position="45"/>
        <end position="178"/>
    </location>
</feature>
<dbReference type="AlphaFoldDB" id="A0A2I4FCU2"/>
<dbReference type="InterPro" id="IPR002083">
    <property type="entry name" value="MATH/TRAF_dom"/>
</dbReference>
<gene>
    <name evidence="3" type="primary">LOC108997577</name>
</gene>
<dbReference type="PANTHER" id="PTHR46162">
    <property type="entry name" value="TRAF-LIKE FAMILY PROTEIN"/>
    <property type="match status" value="1"/>
</dbReference>